<dbReference type="AlphaFoldDB" id="A0A9Q1IHD5"/>
<dbReference type="Proteomes" id="UP001152622">
    <property type="component" value="Chromosome 17"/>
</dbReference>
<dbReference type="FunFam" id="3.30.70.270:FF:000063">
    <property type="entry name" value="Zinc knuckle domaincontaining protein"/>
    <property type="match status" value="1"/>
</dbReference>
<comment type="caution">
    <text evidence="5">The sequence shown here is derived from an EMBL/GenBank/DDBJ whole genome shotgun (WGS) entry which is preliminary data.</text>
</comment>
<dbReference type="FunFam" id="3.10.10.10:FF:000003">
    <property type="entry name" value="Retrovirus-related Pol polyprotein from transposon 297-like Protein"/>
    <property type="match status" value="1"/>
</dbReference>
<dbReference type="InterPro" id="IPR043128">
    <property type="entry name" value="Rev_trsase/Diguanyl_cyclase"/>
</dbReference>
<protein>
    <recommendedName>
        <fullName evidence="2">ribonuclease H</fullName>
        <ecNumber evidence="2">3.1.26.4</ecNumber>
    </recommendedName>
</protein>
<gene>
    <name evidence="5" type="ORF">SKAU_G00364020</name>
</gene>
<dbReference type="GO" id="GO:0004523">
    <property type="term" value="F:RNA-DNA hybrid ribonuclease activity"/>
    <property type="evidence" value="ECO:0007669"/>
    <property type="project" value="UniProtKB-EC"/>
</dbReference>
<dbReference type="EC" id="3.1.26.4" evidence="2"/>
<dbReference type="OrthoDB" id="775972at2759"/>
<dbReference type="InterPro" id="IPR041577">
    <property type="entry name" value="RT_RNaseH_2"/>
</dbReference>
<dbReference type="InterPro" id="IPR000477">
    <property type="entry name" value="RT_dom"/>
</dbReference>
<name>A0A9Q1IHD5_SYNKA</name>
<evidence type="ECO:0000313" key="5">
    <source>
        <dbReference type="EMBL" id="KAJ8339616.1"/>
    </source>
</evidence>
<evidence type="ECO:0000256" key="2">
    <source>
        <dbReference type="ARBA" id="ARBA00012180"/>
    </source>
</evidence>
<dbReference type="InterPro" id="IPR043502">
    <property type="entry name" value="DNA/RNA_pol_sf"/>
</dbReference>
<dbReference type="Pfam" id="PF00078">
    <property type="entry name" value="RVT_1"/>
    <property type="match status" value="1"/>
</dbReference>
<accession>A0A9Q1IHD5</accession>
<dbReference type="Pfam" id="PF17919">
    <property type="entry name" value="RT_RNaseH_2"/>
    <property type="match status" value="1"/>
</dbReference>
<keyword evidence="6" id="KW-1185">Reference proteome</keyword>
<feature type="domain" description="Reverse transcriptase" evidence="4">
    <location>
        <begin position="293"/>
        <end position="470"/>
    </location>
</feature>
<comment type="similarity">
    <text evidence="1">Belongs to the beta type-B retroviral polymerase family. HERV class-II K(HML-2) pol subfamily.</text>
</comment>
<dbReference type="SUPFAM" id="SSF56672">
    <property type="entry name" value="DNA/RNA polymerases"/>
    <property type="match status" value="1"/>
</dbReference>
<evidence type="ECO:0000313" key="6">
    <source>
        <dbReference type="Proteomes" id="UP001152622"/>
    </source>
</evidence>
<sequence length="626" mass="71236">MCVEGLTDVFIGAANRAIPVRRGKGVRRAVPWWTDECSKAVRARNQAFRALRVSMTQQAVLEYQRLRAMVRRTIKRTKRAAWRRLCSTFGRETRMNDVWRIVKKMRGCGGMRRVPVLVDGDLVARTDGEKANMVAKTLSGEAGGVRLSAECLRQRREVLEERRDLGHKKMVFDSVLDVEFNMLELTLAVKRAGNSSPGQDLDKACVDLGLVKRVYTINDLDCGKSAHQGSTNLTHNAIADKYADVFQGFGALPCTYSIKLRDDAQPVIHAPRRVPVALRDRLRTELDRMEGLGVIKKTEEPTDWVNSMVCVSSKKNDKLRVCMDPKDLNANIRREHYQIPKREEIVSEMTGAKYFSKMDASNGFWQLKLDVESAKLCTFNTPFGRYSYQRLPFGIRSAPEIFHRAMEQVIEGLEGVRVYVDDLVVWGSTQEEHDTRLAKTLQRIQQYGLKLNRDKCRFGVSEITFLGDKISAEGVQPDKTKVQAIHDMEKPKDKKGVQRALGMVNYLGRFIPNLAVKTVHLRKLLQRETEFQWGHEHETEWKGLLEVLAGEPLLMFFCPEKRTKVSTDASKDGLGAILLQEEEGAWRPVAYASRSMTATECRYAQIEKECLGLAFGCEKFHTYWPP</sequence>
<dbReference type="FunFam" id="3.10.20.370:FF:000001">
    <property type="entry name" value="Retrovirus-related Pol polyprotein from transposon 17.6-like protein"/>
    <property type="match status" value="1"/>
</dbReference>
<dbReference type="CDD" id="cd01647">
    <property type="entry name" value="RT_LTR"/>
    <property type="match status" value="1"/>
</dbReference>
<evidence type="ECO:0000256" key="1">
    <source>
        <dbReference type="ARBA" id="ARBA00010879"/>
    </source>
</evidence>
<dbReference type="PROSITE" id="PS50878">
    <property type="entry name" value="RT_POL"/>
    <property type="match status" value="1"/>
</dbReference>
<dbReference type="PANTHER" id="PTHR37984:SF5">
    <property type="entry name" value="PROTEIN NYNRIN-LIKE"/>
    <property type="match status" value="1"/>
</dbReference>
<proteinExistence type="inferred from homology"/>
<dbReference type="PANTHER" id="PTHR37984">
    <property type="entry name" value="PROTEIN CBG26694"/>
    <property type="match status" value="1"/>
</dbReference>
<reference evidence="5" key="1">
    <citation type="journal article" date="2023" name="Science">
        <title>Genome structures resolve the early diversification of teleost fishes.</title>
        <authorList>
            <person name="Parey E."/>
            <person name="Louis A."/>
            <person name="Montfort J."/>
            <person name="Bouchez O."/>
            <person name="Roques C."/>
            <person name="Iampietro C."/>
            <person name="Lluch J."/>
            <person name="Castinel A."/>
            <person name="Donnadieu C."/>
            <person name="Desvignes T."/>
            <person name="Floi Bucao C."/>
            <person name="Jouanno E."/>
            <person name="Wen M."/>
            <person name="Mejri S."/>
            <person name="Dirks R."/>
            <person name="Jansen H."/>
            <person name="Henkel C."/>
            <person name="Chen W.J."/>
            <person name="Zahm M."/>
            <person name="Cabau C."/>
            <person name="Klopp C."/>
            <person name="Thompson A.W."/>
            <person name="Robinson-Rechavi M."/>
            <person name="Braasch I."/>
            <person name="Lecointre G."/>
            <person name="Bobe J."/>
            <person name="Postlethwait J.H."/>
            <person name="Berthelot C."/>
            <person name="Roest Crollius H."/>
            <person name="Guiguen Y."/>
        </authorList>
    </citation>
    <scope>NUCLEOTIDE SEQUENCE</scope>
    <source>
        <strain evidence="5">WJC10195</strain>
    </source>
</reference>
<dbReference type="Gene3D" id="3.30.70.270">
    <property type="match status" value="2"/>
</dbReference>
<keyword evidence="3" id="KW-0511">Multifunctional enzyme</keyword>
<dbReference type="EMBL" id="JAINUF010000017">
    <property type="protein sequence ID" value="KAJ8339616.1"/>
    <property type="molecule type" value="Genomic_DNA"/>
</dbReference>
<evidence type="ECO:0000259" key="4">
    <source>
        <dbReference type="PROSITE" id="PS50878"/>
    </source>
</evidence>
<organism evidence="5 6">
    <name type="scientific">Synaphobranchus kaupii</name>
    <name type="common">Kaup's arrowtooth eel</name>
    <dbReference type="NCBI Taxonomy" id="118154"/>
    <lineage>
        <taxon>Eukaryota</taxon>
        <taxon>Metazoa</taxon>
        <taxon>Chordata</taxon>
        <taxon>Craniata</taxon>
        <taxon>Vertebrata</taxon>
        <taxon>Euteleostomi</taxon>
        <taxon>Actinopterygii</taxon>
        <taxon>Neopterygii</taxon>
        <taxon>Teleostei</taxon>
        <taxon>Anguilliformes</taxon>
        <taxon>Synaphobranchidae</taxon>
        <taxon>Synaphobranchus</taxon>
    </lineage>
</organism>
<dbReference type="Gene3D" id="3.10.10.10">
    <property type="entry name" value="HIV Type 1 Reverse Transcriptase, subunit A, domain 1"/>
    <property type="match status" value="1"/>
</dbReference>
<dbReference type="InterPro" id="IPR050951">
    <property type="entry name" value="Retrovirus_Pol_polyprotein"/>
</dbReference>
<evidence type="ECO:0000256" key="3">
    <source>
        <dbReference type="ARBA" id="ARBA00023268"/>
    </source>
</evidence>